<proteinExistence type="inferred from homology"/>
<feature type="domain" description="Alpha-carbonic anhydrase" evidence="11">
    <location>
        <begin position="33"/>
        <end position="271"/>
    </location>
</feature>
<dbReference type="HOGENOM" id="CLU_039326_0_1_1"/>
<evidence type="ECO:0000256" key="6">
    <source>
        <dbReference type="ARBA" id="ARBA00022833"/>
    </source>
</evidence>
<evidence type="ECO:0000256" key="3">
    <source>
        <dbReference type="ARBA" id="ARBA00010718"/>
    </source>
</evidence>
<keyword evidence="6 9" id="KW-0862">Zinc</keyword>
<evidence type="ECO:0000256" key="1">
    <source>
        <dbReference type="ARBA" id="ARBA00001947"/>
    </source>
</evidence>
<dbReference type="GO" id="GO:0004089">
    <property type="term" value="F:carbonate dehydratase activity"/>
    <property type="evidence" value="ECO:0007669"/>
    <property type="project" value="UniProtKB-UniRule"/>
</dbReference>
<dbReference type="PANTHER" id="PTHR18952:SF265">
    <property type="entry name" value="CARBONIC ANHYDRASE"/>
    <property type="match status" value="1"/>
</dbReference>
<dbReference type="CDD" id="cd03124">
    <property type="entry name" value="alpha_CA_prokaryotic_like"/>
    <property type="match status" value="1"/>
</dbReference>
<dbReference type="InterPro" id="IPR001148">
    <property type="entry name" value="CA_dom"/>
</dbReference>
<feature type="signal peptide" evidence="10">
    <location>
        <begin position="1"/>
        <end position="15"/>
    </location>
</feature>
<dbReference type="InParanoid" id="A0A084QE43"/>
<dbReference type="SMART" id="SM01057">
    <property type="entry name" value="Carb_anhydrase"/>
    <property type="match status" value="1"/>
</dbReference>
<organism evidence="12 13">
    <name type="scientific">Stachybotrys chlorohalonatus (strain IBT 40285)</name>
    <dbReference type="NCBI Taxonomy" id="1283841"/>
    <lineage>
        <taxon>Eukaryota</taxon>
        <taxon>Fungi</taxon>
        <taxon>Dikarya</taxon>
        <taxon>Ascomycota</taxon>
        <taxon>Pezizomycotina</taxon>
        <taxon>Sordariomycetes</taxon>
        <taxon>Hypocreomycetidae</taxon>
        <taxon>Hypocreales</taxon>
        <taxon>Stachybotryaceae</taxon>
        <taxon>Stachybotrys</taxon>
    </lineage>
</organism>
<evidence type="ECO:0000256" key="2">
    <source>
        <dbReference type="ARBA" id="ARBA00002904"/>
    </source>
</evidence>
<evidence type="ECO:0000313" key="12">
    <source>
        <dbReference type="EMBL" id="KFA62228.1"/>
    </source>
</evidence>
<keyword evidence="10" id="KW-0732">Signal</keyword>
<dbReference type="PROSITE" id="PS51144">
    <property type="entry name" value="ALPHA_CA_2"/>
    <property type="match status" value="1"/>
</dbReference>
<evidence type="ECO:0000313" key="13">
    <source>
        <dbReference type="Proteomes" id="UP000028524"/>
    </source>
</evidence>
<dbReference type="InterPro" id="IPR023561">
    <property type="entry name" value="Carbonic_anhydrase_a-class"/>
</dbReference>
<dbReference type="Gene3D" id="3.10.200.10">
    <property type="entry name" value="Alpha carbonic anhydrase"/>
    <property type="match status" value="1"/>
</dbReference>
<dbReference type="GO" id="GO:0008270">
    <property type="term" value="F:zinc ion binding"/>
    <property type="evidence" value="ECO:0007669"/>
    <property type="project" value="UniProtKB-UniRule"/>
</dbReference>
<gene>
    <name evidence="12" type="ORF">S40285_07719</name>
</gene>
<dbReference type="PROSITE" id="PS00162">
    <property type="entry name" value="ALPHA_CA_1"/>
    <property type="match status" value="1"/>
</dbReference>
<evidence type="ECO:0000256" key="4">
    <source>
        <dbReference type="ARBA" id="ARBA00012925"/>
    </source>
</evidence>
<protein>
    <recommendedName>
        <fullName evidence="4 9">Carbonic anhydrase</fullName>
        <ecNumber evidence="4 9">4.2.1.1</ecNumber>
    </recommendedName>
</protein>
<evidence type="ECO:0000259" key="11">
    <source>
        <dbReference type="PROSITE" id="PS51144"/>
    </source>
</evidence>
<keyword evidence="7 9" id="KW-0456">Lyase</keyword>
<dbReference type="STRING" id="1283841.A0A084QE43"/>
<dbReference type="PANTHER" id="PTHR18952">
    <property type="entry name" value="CARBONIC ANHYDRASE"/>
    <property type="match status" value="1"/>
</dbReference>
<comment type="catalytic activity">
    <reaction evidence="8 9">
        <text>hydrogencarbonate + H(+) = CO2 + H2O</text>
        <dbReference type="Rhea" id="RHEA:10748"/>
        <dbReference type="ChEBI" id="CHEBI:15377"/>
        <dbReference type="ChEBI" id="CHEBI:15378"/>
        <dbReference type="ChEBI" id="CHEBI:16526"/>
        <dbReference type="ChEBI" id="CHEBI:17544"/>
        <dbReference type="EC" id="4.2.1.1"/>
    </reaction>
</comment>
<dbReference type="EMBL" id="KL660810">
    <property type="protein sequence ID" value="KFA62228.1"/>
    <property type="molecule type" value="Genomic_DNA"/>
</dbReference>
<comment type="cofactor">
    <cofactor evidence="1 9">
        <name>Zn(2+)</name>
        <dbReference type="ChEBI" id="CHEBI:29105"/>
    </cofactor>
</comment>
<dbReference type="Proteomes" id="UP000028524">
    <property type="component" value="Unassembled WGS sequence"/>
</dbReference>
<keyword evidence="5 9" id="KW-0479">Metal-binding</keyword>
<dbReference type="InterPro" id="IPR018338">
    <property type="entry name" value="Carbonic_anhydrase_a-class_CS"/>
</dbReference>
<dbReference type="Pfam" id="PF00194">
    <property type="entry name" value="Carb_anhydrase"/>
    <property type="match status" value="1"/>
</dbReference>
<feature type="chain" id="PRO_5012520063" description="Carbonic anhydrase" evidence="10">
    <location>
        <begin position="16"/>
        <end position="271"/>
    </location>
</feature>
<evidence type="ECO:0000256" key="9">
    <source>
        <dbReference type="RuleBase" id="RU367011"/>
    </source>
</evidence>
<dbReference type="OrthoDB" id="429145at2759"/>
<evidence type="ECO:0000256" key="7">
    <source>
        <dbReference type="ARBA" id="ARBA00023239"/>
    </source>
</evidence>
<sequence length="271" mass="29319">MKSFALASMVSLASAMCNHGTLLNPRGERSVVPSFSYTGVTGPLGWHGLSSDNSACAEGQHQAPIDIASSSATTVSGQTLGLQLPSYPSGAEIENLGTTLEVFVNGSITVNNVVYSLRQFHFHTPSEHRVDSEHYAAEVHFVFESAAHTLTVLGFLIEVGRNPSESFSLLNSVFQNINTITQTGAIGHTGSLNFTQLINHARGSQVFRYGGSLTTPPCDEGVIFNIVRNPIYIDVSTYRAAKHVMKFNSRYTQNHPGQQNLLQYASDLLTV</sequence>
<comment type="similarity">
    <text evidence="3 9">Belongs to the alpha-carbonic anhydrase family.</text>
</comment>
<dbReference type="AlphaFoldDB" id="A0A084QE43"/>
<dbReference type="EC" id="4.2.1.1" evidence="4 9"/>
<accession>A0A084QE43</accession>
<dbReference type="SUPFAM" id="SSF51069">
    <property type="entry name" value="Carbonic anhydrase"/>
    <property type="match status" value="1"/>
</dbReference>
<evidence type="ECO:0000256" key="8">
    <source>
        <dbReference type="ARBA" id="ARBA00048348"/>
    </source>
</evidence>
<evidence type="ECO:0000256" key="5">
    <source>
        <dbReference type="ARBA" id="ARBA00022723"/>
    </source>
</evidence>
<reference evidence="12 13" key="1">
    <citation type="journal article" date="2014" name="BMC Genomics">
        <title>Comparative genome sequencing reveals chemotype-specific gene clusters in the toxigenic black mold Stachybotrys.</title>
        <authorList>
            <person name="Semeiks J."/>
            <person name="Borek D."/>
            <person name="Otwinowski Z."/>
            <person name="Grishin N.V."/>
        </authorList>
    </citation>
    <scope>NUCLEOTIDE SEQUENCE [LARGE SCALE GENOMIC DNA]</scope>
    <source>
        <strain evidence="12 13">IBT 40285</strain>
    </source>
</reference>
<comment type="function">
    <text evidence="2 9">Reversible hydration of carbon dioxide.</text>
</comment>
<evidence type="ECO:0000256" key="10">
    <source>
        <dbReference type="SAM" id="SignalP"/>
    </source>
</evidence>
<name>A0A084QE43_STAC4</name>
<keyword evidence="13" id="KW-1185">Reference proteome</keyword>
<dbReference type="InterPro" id="IPR041891">
    <property type="entry name" value="Alpha_CA_prokaryot-like"/>
</dbReference>
<dbReference type="InterPro" id="IPR036398">
    <property type="entry name" value="CA_dom_sf"/>
</dbReference>
<dbReference type="OMA" id="NYPMAKG"/>